<evidence type="ECO:0000259" key="4">
    <source>
        <dbReference type="PROSITE" id="PS50011"/>
    </source>
</evidence>
<organism evidence="5 7">
    <name type="scientific">Mycobacterium talmoniae</name>
    <dbReference type="NCBI Taxonomy" id="1858794"/>
    <lineage>
        <taxon>Bacteria</taxon>
        <taxon>Bacillati</taxon>
        <taxon>Actinomycetota</taxon>
        <taxon>Actinomycetes</taxon>
        <taxon>Mycobacteriales</taxon>
        <taxon>Mycobacteriaceae</taxon>
        <taxon>Mycobacterium</taxon>
    </lineage>
</organism>
<dbReference type="GO" id="GO:0008270">
    <property type="term" value="F:zinc ion binding"/>
    <property type="evidence" value="ECO:0007669"/>
    <property type="project" value="UniProtKB-KW"/>
</dbReference>
<feature type="repeat" description="NHL" evidence="2">
    <location>
        <begin position="400"/>
        <end position="432"/>
    </location>
</feature>
<feature type="repeat" description="NHL" evidence="2">
    <location>
        <begin position="318"/>
        <end position="348"/>
    </location>
</feature>
<dbReference type="SMART" id="SM00220">
    <property type="entry name" value="S_TKc"/>
    <property type="match status" value="1"/>
</dbReference>
<keyword evidence="6" id="KW-0418">Kinase</keyword>
<keyword evidence="3" id="KW-1133">Transmembrane helix</keyword>
<dbReference type="EMBL" id="MLQM01000009">
    <property type="protein sequence ID" value="OHV06033.1"/>
    <property type="molecule type" value="Genomic_DNA"/>
</dbReference>
<evidence type="ECO:0000256" key="1">
    <source>
        <dbReference type="ARBA" id="ARBA00022737"/>
    </source>
</evidence>
<keyword evidence="3" id="KW-0472">Membrane</keyword>
<protein>
    <submittedName>
        <fullName evidence="6">Serine/threonine-protein kinase PknD</fullName>
        <ecNumber evidence="6">2.7.11.1</ecNumber>
    </submittedName>
</protein>
<reference evidence="6" key="3">
    <citation type="submission" date="2018-01" db="EMBL/GenBank/DDBJ databases">
        <authorList>
            <person name="Gaut B.S."/>
            <person name="Morton B.R."/>
            <person name="Clegg M.T."/>
            <person name="Duvall M.R."/>
        </authorList>
    </citation>
    <scope>NUCLEOTIDE SEQUENCE</scope>
    <source>
        <strain evidence="6">ATCC BAA-2683</strain>
    </source>
</reference>
<evidence type="ECO:0000313" key="5">
    <source>
        <dbReference type="EMBL" id="OHV06033.1"/>
    </source>
</evidence>
<dbReference type="AlphaFoldDB" id="A0A1S1NSI0"/>
<dbReference type="SUPFAM" id="SSF56112">
    <property type="entry name" value="Protein kinase-like (PK-like)"/>
    <property type="match status" value="1"/>
</dbReference>
<dbReference type="RefSeq" id="WP_071021537.1">
    <property type="nucleotide sequence ID" value="NZ_MLQM01000009.1"/>
</dbReference>
<sequence>MADDTTLQSALARSGPLRPEWAVSLVQQIAAQVDAANAAQAAHRNINPANIVLTGDGRAYLAAADPGGIEMPVTADDFAYLAPERITENDTGPAADVYALACVLYTALAGAPPYPPAAGVASLITAHLSAPIPHLPSALAGFDAVVARGLAKEPRDRYRSTGELAAAAEYALTAPEPSPVAAAPSPGPYEAPPPRPYPQPIAPVAYPPTPVGRPRRRLFLLLLLVPSVVFTIVLVIVGLVAFVAVTPSATPPDWASQQTELPFTDLHDPHALAVDKDGNVYVTDIDRPDDFYSDNNDARVLKLAPGASGPTRLPFPRLDWPSGVAVDAAGNVYVADAVAQTVLKLAPGAATPTVLPFPGLRRPQAVAVDGGGNVYVTDTSADKVLKLAPGASDPTELPFGDLAEPKGVAVDAAGNVYVTDWDKNKVLKLSPEDTGATELPVAGGPSMPKGVALDAHGNLYVITLDGLVRIAPDSSTSTALTQDSLSLAGVAVDSAGTVYVLKKHSNTGQVLKLTAS</sequence>
<dbReference type="Gene3D" id="1.10.510.10">
    <property type="entry name" value="Transferase(Phosphotransferase) domain 1"/>
    <property type="match status" value="1"/>
</dbReference>
<evidence type="ECO:0000256" key="2">
    <source>
        <dbReference type="PROSITE-ProRule" id="PRU00504"/>
    </source>
</evidence>
<keyword evidence="6" id="KW-0808">Transferase</keyword>
<dbReference type="PROSITE" id="PS51125">
    <property type="entry name" value="NHL"/>
    <property type="match status" value="3"/>
</dbReference>
<keyword evidence="1" id="KW-0677">Repeat</keyword>
<dbReference type="PROSITE" id="PS50011">
    <property type="entry name" value="PROTEIN_KINASE_DOM"/>
    <property type="match status" value="1"/>
</dbReference>
<dbReference type="PANTHER" id="PTHR24104:SF25">
    <property type="entry name" value="PROTEIN LIN-41"/>
    <property type="match status" value="1"/>
</dbReference>
<dbReference type="EMBL" id="PPEA01000374">
    <property type="protein sequence ID" value="PQM47207.1"/>
    <property type="molecule type" value="Genomic_DNA"/>
</dbReference>
<dbReference type="InterPro" id="IPR000719">
    <property type="entry name" value="Prot_kinase_dom"/>
</dbReference>
<dbReference type="InterPro" id="IPR011042">
    <property type="entry name" value="6-blade_b-propeller_TolB-like"/>
</dbReference>
<dbReference type="InterPro" id="IPR050952">
    <property type="entry name" value="TRIM-NHL_E3_ligases"/>
</dbReference>
<evidence type="ECO:0000313" key="6">
    <source>
        <dbReference type="EMBL" id="PQM47207.1"/>
    </source>
</evidence>
<evidence type="ECO:0000313" key="8">
    <source>
        <dbReference type="Proteomes" id="UP000238296"/>
    </source>
</evidence>
<proteinExistence type="predicted"/>
<dbReference type="Proteomes" id="UP000238296">
    <property type="component" value="Unassembled WGS sequence"/>
</dbReference>
<feature type="repeat" description="NHL" evidence="2">
    <location>
        <begin position="360"/>
        <end position="390"/>
    </location>
</feature>
<dbReference type="InterPro" id="IPR011009">
    <property type="entry name" value="Kinase-like_dom_sf"/>
</dbReference>
<dbReference type="GO" id="GO:0005524">
    <property type="term" value="F:ATP binding"/>
    <property type="evidence" value="ECO:0007669"/>
    <property type="project" value="InterPro"/>
</dbReference>
<dbReference type="Pfam" id="PF00069">
    <property type="entry name" value="Pkinase"/>
    <property type="match status" value="1"/>
</dbReference>
<dbReference type="SUPFAM" id="SSF101898">
    <property type="entry name" value="NHL repeat"/>
    <property type="match status" value="1"/>
</dbReference>
<comment type="caution">
    <text evidence="5">The sequence shown here is derived from an EMBL/GenBank/DDBJ whole genome shotgun (WGS) entry which is preliminary data.</text>
</comment>
<dbReference type="EC" id="2.7.11.1" evidence="6"/>
<reference evidence="5 7" key="1">
    <citation type="submission" date="2016-10" db="EMBL/GenBank/DDBJ databases">
        <title>Genome sequence of Mycobacterium talmonii.</title>
        <authorList>
            <person name="Greninger A.L."/>
            <person name="Elliott B."/>
            <person name="Vasireddy S."/>
            <person name="Vasireddy R."/>
        </authorList>
    </citation>
    <scope>NUCLEOTIDE SEQUENCE [LARGE SCALE GENOMIC DNA]</scope>
    <source>
        <strain evidence="5">MO-5499</strain>
        <strain evidence="7">NE-TNMC-100812</strain>
    </source>
</reference>
<feature type="domain" description="Protein kinase" evidence="4">
    <location>
        <begin position="1"/>
        <end position="171"/>
    </location>
</feature>
<gene>
    <name evidence="6" type="primary">pknD_7</name>
    <name evidence="5" type="ORF">BKN37_03515</name>
    <name evidence="6" type="ORF">C1Y40_02612</name>
</gene>
<evidence type="ECO:0000313" key="7">
    <source>
        <dbReference type="Proteomes" id="UP000179734"/>
    </source>
</evidence>
<feature type="transmembrane region" description="Helical" evidence="3">
    <location>
        <begin position="218"/>
        <end position="245"/>
    </location>
</feature>
<keyword evidence="3" id="KW-0812">Transmembrane</keyword>
<name>A0A1S1NSI0_9MYCO</name>
<dbReference type="Gene3D" id="2.120.10.30">
    <property type="entry name" value="TolB, C-terminal domain"/>
    <property type="match status" value="1"/>
</dbReference>
<dbReference type="InterPro" id="IPR001258">
    <property type="entry name" value="NHL_repeat"/>
</dbReference>
<evidence type="ECO:0000256" key="3">
    <source>
        <dbReference type="SAM" id="Phobius"/>
    </source>
</evidence>
<dbReference type="GO" id="GO:0004674">
    <property type="term" value="F:protein serine/threonine kinase activity"/>
    <property type="evidence" value="ECO:0007669"/>
    <property type="project" value="UniProtKB-EC"/>
</dbReference>
<dbReference type="PANTHER" id="PTHR24104">
    <property type="entry name" value="E3 UBIQUITIN-PROTEIN LIGASE NHLRC1-RELATED"/>
    <property type="match status" value="1"/>
</dbReference>
<dbReference type="Proteomes" id="UP000179734">
    <property type="component" value="Unassembled WGS sequence"/>
</dbReference>
<reference evidence="6 8" key="2">
    <citation type="journal article" date="2017" name="Int. J. Syst. Evol. Microbiol.">
        <title>Mycobacterium talmoniae sp. nov., a slowly growing mycobacterium isolated from human respiratory samples.</title>
        <authorList>
            <person name="Davidson R.M."/>
            <person name="DeGroote M.A."/>
            <person name="Marola J.L."/>
            <person name="Buss S."/>
            <person name="Jones V."/>
            <person name="McNeil M.R."/>
            <person name="Freifeld A.G."/>
            <person name="Elaine Epperson L."/>
            <person name="Hasan N.A."/>
            <person name="Jackson M."/>
            <person name="Iwen P.C."/>
            <person name="Salfinger M."/>
            <person name="Strong M."/>
        </authorList>
    </citation>
    <scope>NUCLEOTIDE SEQUENCE [LARGE SCALE GENOMIC DNA]</scope>
    <source>
        <strain evidence="6 8">ATCC BAA-2683</strain>
    </source>
</reference>
<keyword evidence="7" id="KW-1185">Reference proteome</keyword>
<accession>A0A1S1NSI0</accession>